<name>A0A8X6PAD2_NEPPI</name>
<keyword evidence="2" id="KW-1185">Reference proteome</keyword>
<reference evidence="1" key="1">
    <citation type="submission" date="2020-08" db="EMBL/GenBank/DDBJ databases">
        <title>Multicomponent nature underlies the extraordinary mechanical properties of spider dragline silk.</title>
        <authorList>
            <person name="Kono N."/>
            <person name="Nakamura H."/>
            <person name="Mori M."/>
            <person name="Yoshida Y."/>
            <person name="Ohtoshi R."/>
            <person name="Malay A.D."/>
            <person name="Moran D.A.P."/>
            <person name="Tomita M."/>
            <person name="Numata K."/>
            <person name="Arakawa K."/>
        </authorList>
    </citation>
    <scope>NUCLEOTIDE SEQUENCE</scope>
</reference>
<dbReference type="AlphaFoldDB" id="A0A8X6PAD2"/>
<gene>
    <name evidence="1" type="ORF">NPIL_84921</name>
</gene>
<proteinExistence type="predicted"/>
<dbReference type="Proteomes" id="UP000887013">
    <property type="component" value="Unassembled WGS sequence"/>
</dbReference>
<accession>A0A8X6PAD2</accession>
<evidence type="ECO:0000313" key="2">
    <source>
        <dbReference type="Proteomes" id="UP000887013"/>
    </source>
</evidence>
<sequence length="84" mass="10340">MDLRMMKIKFGKNFYKEEREYDYEENVCESDYNDKTMKHEDGEMNSYEYEVSVNKHEEYNKNNFEESVNVFEEEGLKDYKEGFV</sequence>
<protein>
    <submittedName>
        <fullName evidence="1">Uncharacterized protein</fullName>
    </submittedName>
</protein>
<comment type="caution">
    <text evidence="1">The sequence shown here is derived from an EMBL/GenBank/DDBJ whole genome shotgun (WGS) entry which is preliminary data.</text>
</comment>
<organism evidence="1 2">
    <name type="scientific">Nephila pilipes</name>
    <name type="common">Giant wood spider</name>
    <name type="synonym">Nephila maculata</name>
    <dbReference type="NCBI Taxonomy" id="299642"/>
    <lineage>
        <taxon>Eukaryota</taxon>
        <taxon>Metazoa</taxon>
        <taxon>Ecdysozoa</taxon>
        <taxon>Arthropoda</taxon>
        <taxon>Chelicerata</taxon>
        <taxon>Arachnida</taxon>
        <taxon>Araneae</taxon>
        <taxon>Araneomorphae</taxon>
        <taxon>Entelegynae</taxon>
        <taxon>Araneoidea</taxon>
        <taxon>Nephilidae</taxon>
        <taxon>Nephila</taxon>
    </lineage>
</organism>
<dbReference type="EMBL" id="BMAW01018800">
    <property type="protein sequence ID" value="GFT60166.1"/>
    <property type="molecule type" value="Genomic_DNA"/>
</dbReference>
<evidence type="ECO:0000313" key="1">
    <source>
        <dbReference type="EMBL" id="GFT60166.1"/>
    </source>
</evidence>